<feature type="compositionally biased region" description="Basic and acidic residues" evidence="2">
    <location>
        <begin position="146"/>
        <end position="155"/>
    </location>
</feature>
<evidence type="ECO:0000313" key="3">
    <source>
        <dbReference type="EMBL" id="RXK40734.1"/>
    </source>
</evidence>
<evidence type="ECO:0000256" key="2">
    <source>
        <dbReference type="SAM" id="MobiDB-lite"/>
    </source>
</evidence>
<comment type="caution">
    <text evidence="3">The sequence shown here is derived from an EMBL/GenBank/DDBJ whole genome shotgun (WGS) entry which is preliminary data.</text>
</comment>
<feature type="coiled-coil region" evidence="1">
    <location>
        <begin position="651"/>
        <end position="692"/>
    </location>
</feature>
<keyword evidence="4" id="KW-1185">Reference proteome</keyword>
<evidence type="ECO:0000256" key="1">
    <source>
        <dbReference type="SAM" id="Coils"/>
    </source>
</evidence>
<feature type="region of interest" description="Disordered" evidence="2">
    <location>
        <begin position="818"/>
        <end position="861"/>
    </location>
</feature>
<protein>
    <submittedName>
        <fullName evidence="3">Uncharacterized protein</fullName>
    </submittedName>
</protein>
<feature type="compositionally biased region" description="Polar residues" evidence="2">
    <location>
        <begin position="387"/>
        <end position="397"/>
    </location>
</feature>
<feature type="coiled-coil region" evidence="1">
    <location>
        <begin position="239"/>
        <end position="266"/>
    </location>
</feature>
<dbReference type="InParanoid" id="A0A4Q1BRW9"/>
<reference evidence="3 4" key="1">
    <citation type="submission" date="2016-06" db="EMBL/GenBank/DDBJ databases">
        <title>Evolution of pathogenesis and genome organization in the Tremellales.</title>
        <authorList>
            <person name="Cuomo C."/>
            <person name="Litvintseva A."/>
            <person name="Heitman J."/>
            <person name="Chen Y."/>
            <person name="Sun S."/>
            <person name="Springer D."/>
            <person name="Dromer F."/>
            <person name="Young S."/>
            <person name="Zeng Q."/>
            <person name="Chapman S."/>
            <person name="Gujja S."/>
            <person name="Saif S."/>
            <person name="Birren B."/>
        </authorList>
    </citation>
    <scope>NUCLEOTIDE SEQUENCE [LARGE SCALE GENOMIC DNA]</scope>
    <source>
        <strain evidence="3 4">ATCC 28783</strain>
    </source>
</reference>
<feature type="region of interest" description="Disordered" evidence="2">
    <location>
        <begin position="883"/>
        <end position="905"/>
    </location>
</feature>
<dbReference type="Proteomes" id="UP000289152">
    <property type="component" value="Unassembled WGS sequence"/>
</dbReference>
<feature type="compositionally biased region" description="Basic residues" evidence="2">
    <location>
        <begin position="895"/>
        <end position="905"/>
    </location>
</feature>
<accession>A0A4Q1BRW9</accession>
<feature type="region of interest" description="Disordered" evidence="2">
    <location>
        <begin position="1"/>
        <end position="61"/>
    </location>
</feature>
<feature type="coiled-coil region" evidence="1">
    <location>
        <begin position="741"/>
        <end position="775"/>
    </location>
</feature>
<feature type="region of interest" description="Disordered" evidence="2">
    <location>
        <begin position="176"/>
        <end position="206"/>
    </location>
</feature>
<feature type="compositionally biased region" description="Pro residues" evidence="2">
    <location>
        <begin position="131"/>
        <end position="144"/>
    </location>
</feature>
<dbReference type="AlphaFoldDB" id="A0A4Q1BRW9"/>
<feature type="region of interest" description="Disordered" evidence="2">
    <location>
        <begin position="108"/>
        <end position="161"/>
    </location>
</feature>
<feature type="region of interest" description="Disordered" evidence="2">
    <location>
        <begin position="381"/>
        <end position="403"/>
    </location>
</feature>
<gene>
    <name evidence="3" type="ORF">M231_01986</name>
</gene>
<proteinExistence type="predicted"/>
<keyword evidence="1" id="KW-0175">Coiled coil</keyword>
<feature type="coiled-coil region" evidence="1">
    <location>
        <begin position="495"/>
        <end position="575"/>
    </location>
</feature>
<evidence type="ECO:0000313" key="4">
    <source>
        <dbReference type="Proteomes" id="UP000289152"/>
    </source>
</evidence>
<sequence length="905" mass="102205">MRRPGSVTHTPRPLFRQPGPESVVGPPVISCDNYRQPSRTPTALDPGLENHPDPNNGLEGGFEKFPWGKRVQPHDFRGFSSMAKVNLSERMRQAGIGVAQSYQSFKSPLSNVPRNSHPIAGSNHSYTPSVHTPPPSPTPTPAPQRAPRERTRPEITHSPVNPFLGALQQQNEIHDGHHIDSDSDCDDLDLTMPGSDGPVRADNSFEGPWVRTRPVNSDLDFEALLPMTLAKGQMELKQLKQSRVHISELEERLRRTVKDKEEIEELARTHEHAKEMTVLNARKAIEKHEQAMRAAIRCIRELDDHSLEDKDTWVDVLDLTGTALRKEFGVQLSKLHQQRTVLTQELNKALNERAAMSRVHGDVIKNQRTLVESQSRMEEQLAGLKSEGQSLSQQQMDGLQKDRSALQQECENLRARLEQSHSNKDAQTNTIAMLGADLKIRDQRIERLEEQLNQFVGILGALGVPTEIIESNADRALAMGDAQLQQLRSRHAHEVQDVTQQLAGAREDLERSRQALSKAQADVAASESRYHVATDHKQEEVARLQRIEVDMRKKIEQLQTQEQCLRAENLRLDQERKIEGINLENVAREVSALHNQHDVAVAKVEELNSKVINLKIDNAKLSTSEHLMKELYQELTKRGDDRSSATHQEAVGRLCGEKEELSGRLKTAEKEREEARDRLTRLESELAERITACQQLDTRTPIERLLCHELTAGEVALYELAEGKGKEIGMELVAEAFETKELELRAEKEKVIRRMERTQHERAELQKSFDHLAEQLRIMVQNPGTTFMPMAQSEQDGRDDLMQSTPVSAPSLIPRVQSTRTEGLRSALKRNSSVPEGPNMAKRTRFTGVPPSPPEAPQDDTVQKMADMDEGLMSALEDMPTTFAESMVDEDRPRPGARRHRTRRF</sequence>
<name>A0A4Q1BRW9_TREME</name>
<organism evidence="3 4">
    <name type="scientific">Tremella mesenterica</name>
    <name type="common">Jelly fungus</name>
    <dbReference type="NCBI Taxonomy" id="5217"/>
    <lineage>
        <taxon>Eukaryota</taxon>
        <taxon>Fungi</taxon>
        <taxon>Dikarya</taxon>
        <taxon>Basidiomycota</taxon>
        <taxon>Agaricomycotina</taxon>
        <taxon>Tremellomycetes</taxon>
        <taxon>Tremellales</taxon>
        <taxon>Tremellaceae</taxon>
        <taxon>Tremella</taxon>
    </lineage>
</organism>
<dbReference type="EMBL" id="SDIL01000015">
    <property type="protein sequence ID" value="RXK40734.1"/>
    <property type="molecule type" value="Genomic_DNA"/>
</dbReference>